<protein>
    <recommendedName>
        <fullName evidence="5">Protein high chlorophyll fluorescent 107</fullName>
    </recommendedName>
</protein>
<dbReference type="Gene3D" id="1.25.40.10">
    <property type="entry name" value="Tetratricopeptide repeat domain"/>
    <property type="match status" value="3"/>
</dbReference>
<dbReference type="GO" id="GO:0003729">
    <property type="term" value="F:mRNA binding"/>
    <property type="evidence" value="ECO:0007669"/>
    <property type="project" value="InterPro"/>
</dbReference>
<name>A0A8T0HKB2_CERPU</name>
<keyword evidence="4" id="KW-1185">Reference proteome</keyword>
<dbReference type="Pfam" id="PF14559">
    <property type="entry name" value="TPR_19"/>
    <property type="match status" value="1"/>
</dbReference>
<feature type="region of interest" description="Disordered" evidence="2">
    <location>
        <begin position="170"/>
        <end position="194"/>
    </location>
</feature>
<keyword evidence="1" id="KW-0802">TPR repeat</keyword>
<dbReference type="EMBL" id="CM026427">
    <property type="protein sequence ID" value="KAG0571251.1"/>
    <property type="molecule type" value="Genomic_DNA"/>
</dbReference>
<dbReference type="GO" id="GO:0006417">
    <property type="term" value="P:regulation of translation"/>
    <property type="evidence" value="ECO:0007669"/>
    <property type="project" value="TreeGrafter"/>
</dbReference>
<dbReference type="SMART" id="SM00386">
    <property type="entry name" value="HAT"/>
    <property type="match status" value="8"/>
</dbReference>
<proteinExistence type="predicted"/>
<dbReference type="Proteomes" id="UP000822688">
    <property type="component" value="Chromosome 6"/>
</dbReference>
<organism evidence="3 4">
    <name type="scientific">Ceratodon purpureus</name>
    <name type="common">Fire moss</name>
    <name type="synonym">Dicranum purpureum</name>
    <dbReference type="NCBI Taxonomy" id="3225"/>
    <lineage>
        <taxon>Eukaryota</taxon>
        <taxon>Viridiplantae</taxon>
        <taxon>Streptophyta</taxon>
        <taxon>Embryophyta</taxon>
        <taxon>Bryophyta</taxon>
        <taxon>Bryophytina</taxon>
        <taxon>Bryopsida</taxon>
        <taxon>Dicranidae</taxon>
        <taxon>Pseudoditrichales</taxon>
        <taxon>Ditrichaceae</taxon>
        <taxon>Ceratodon</taxon>
    </lineage>
</organism>
<comment type="caution">
    <text evidence="3">The sequence shown here is derived from an EMBL/GenBank/DDBJ whole genome shotgun (WGS) entry which is preliminary data.</text>
</comment>
<feature type="region of interest" description="Disordered" evidence="2">
    <location>
        <begin position="673"/>
        <end position="699"/>
    </location>
</feature>
<dbReference type="PANTHER" id="PTHR44917:SF1">
    <property type="entry name" value="PROTEIN HIGH CHLOROPHYLL FLUORESCENT 107"/>
    <property type="match status" value="1"/>
</dbReference>
<evidence type="ECO:0000256" key="2">
    <source>
        <dbReference type="SAM" id="MobiDB-lite"/>
    </source>
</evidence>
<evidence type="ECO:0000313" key="3">
    <source>
        <dbReference type="EMBL" id="KAG0571251.1"/>
    </source>
</evidence>
<dbReference type="GO" id="GO:0006397">
    <property type="term" value="P:mRNA processing"/>
    <property type="evidence" value="ECO:0007669"/>
    <property type="project" value="InterPro"/>
</dbReference>
<dbReference type="Pfam" id="PF13432">
    <property type="entry name" value="TPR_16"/>
    <property type="match status" value="2"/>
</dbReference>
<dbReference type="PANTHER" id="PTHR44917">
    <property type="entry name" value="PROTEIN HIGH CHLOROPHYLL FLUORESCENT 107"/>
    <property type="match status" value="1"/>
</dbReference>
<dbReference type="GO" id="GO:0003727">
    <property type="term" value="F:single-stranded RNA binding"/>
    <property type="evidence" value="ECO:0007669"/>
    <property type="project" value="TreeGrafter"/>
</dbReference>
<feature type="compositionally biased region" description="Polar residues" evidence="2">
    <location>
        <begin position="185"/>
        <end position="194"/>
    </location>
</feature>
<dbReference type="PROSITE" id="PS50005">
    <property type="entry name" value="TPR"/>
    <property type="match status" value="1"/>
</dbReference>
<dbReference type="InterPro" id="IPR011990">
    <property type="entry name" value="TPR-like_helical_dom_sf"/>
</dbReference>
<sequence>MTLAAGAFLHPQHLLSPLSSAFPPSLPSSLPRNHFSSHYALALALHSPADLLRPHSPAPAPFLVKGVRDFLHPSTDLDTVDASADPTPTLLVPEGGATEEQQVSQALESVTFQPWKKDDSSTDSFGNLLQKQYKPPGRAFRVPRKKVDRWINPFIRKSDEHEAAVDAVQRAQQGRDVSERDGEGTASTAARETERFSTTAVPLVSEAGARYQRLPINLDLQLYWARVLRQKGQQDQSVALLKQCIRDWPDDGRPYVALGTLLRKSGKVQEARKVFEDGCQAVRGENAYIWQAWAVLEDRVGNTGKARKLFDAATAADQSHPAAWQGWAHLELREGNSKKARALLKKGLKYHGPNEYLLQTLALIDVRLGRYEQARILFGKATRANPKSAASWLAWARMEASLECKTTARNLFKSGVEASPKNRYVWQAWALFEAKEGNKERARQLFQRGQQLNPLDPVIYQSYGLFEYDCGHVAIARALFKRGVAVGPQHQPAWIAWAWVEWKQGNLDAARELFQRAIAIDPRSMDAVRSFQAWGILEDREGNVGVARVLFKRALRVDSQNVPTWMSWAAMEERQGNAVRADELRNLCLQQRTEIVDENPWDVNLENMLAPAIDKLRDFLKLEQRFPWSKKERAKPMDERTVGSLEALESTSRLEEEFDVDAFLGEKFSERYGNTARQPRQESKVAVRRQQRLSDNVIT</sequence>
<dbReference type="SMART" id="SM00028">
    <property type="entry name" value="TPR"/>
    <property type="match status" value="9"/>
</dbReference>
<evidence type="ECO:0000313" key="4">
    <source>
        <dbReference type="Proteomes" id="UP000822688"/>
    </source>
</evidence>
<dbReference type="GO" id="GO:0009507">
    <property type="term" value="C:chloroplast"/>
    <property type="evidence" value="ECO:0007669"/>
    <property type="project" value="TreeGrafter"/>
</dbReference>
<gene>
    <name evidence="3" type="ORF">KC19_6G222700</name>
</gene>
<evidence type="ECO:0008006" key="5">
    <source>
        <dbReference type="Google" id="ProtNLM"/>
    </source>
</evidence>
<evidence type="ECO:0000256" key="1">
    <source>
        <dbReference type="PROSITE-ProRule" id="PRU00339"/>
    </source>
</evidence>
<dbReference type="OrthoDB" id="541719at2759"/>
<accession>A0A8T0HKB2</accession>
<dbReference type="InterPro" id="IPR003107">
    <property type="entry name" value="HAT"/>
</dbReference>
<dbReference type="AlphaFoldDB" id="A0A8T0HKB2"/>
<feature type="repeat" description="TPR" evidence="1">
    <location>
        <begin position="491"/>
        <end position="524"/>
    </location>
</feature>
<dbReference type="InterPro" id="IPR019734">
    <property type="entry name" value="TPR_rpt"/>
</dbReference>
<dbReference type="SUPFAM" id="SSF48452">
    <property type="entry name" value="TPR-like"/>
    <property type="match status" value="2"/>
</dbReference>
<reference evidence="3 4" key="1">
    <citation type="submission" date="2020-06" db="EMBL/GenBank/DDBJ databases">
        <title>WGS assembly of Ceratodon purpureus strain R40.</title>
        <authorList>
            <person name="Carey S.B."/>
            <person name="Jenkins J."/>
            <person name="Shu S."/>
            <person name="Lovell J.T."/>
            <person name="Sreedasyam A."/>
            <person name="Maumus F."/>
            <person name="Tiley G.P."/>
            <person name="Fernandez-Pozo N."/>
            <person name="Barry K."/>
            <person name="Chen C."/>
            <person name="Wang M."/>
            <person name="Lipzen A."/>
            <person name="Daum C."/>
            <person name="Saski C.A."/>
            <person name="Payton A.C."/>
            <person name="Mcbreen J.C."/>
            <person name="Conrad R.E."/>
            <person name="Kollar L.M."/>
            <person name="Olsson S."/>
            <person name="Huttunen S."/>
            <person name="Landis J.B."/>
            <person name="Wickett N.J."/>
            <person name="Johnson M.G."/>
            <person name="Rensing S.A."/>
            <person name="Grimwood J."/>
            <person name="Schmutz J."/>
            <person name="Mcdaniel S.F."/>
        </authorList>
    </citation>
    <scope>NUCLEOTIDE SEQUENCE [LARGE SCALE GENOMIC DNA]</scope>
    <source>
        <strain evidence="3 4">R40</strain>
    </source>
</reference>
<dbReference type="InterPro" id="IPR044624">
    <property type="entry name" value="Mbb1-like"/>
</dbReference>